<dbReference type="HOGENOM" id="CLU_033401_0_1_11"/>
<organism evidence="2 3">
    <name type="scientific">Streptomyces viridochromogenes (strain DSM 40736 / JCM 4977 / BCRC 1201 / Tue 494)</name>
    <dbReference type="NCBI Taxonomy" id="591159"/>
    <lineage>
        <taxon>Bacteria</taxon>
        <taxon>Bacillati</taxon>
        <taxon>Actinomycetota</taxon>
        <taxon>Actinomycetes</taxon>
        <taxon>Kitasatosporales</taxon>
        <taxon>Streptomycetaceae</taxon>
        <taxon>Streptomyces</taxon>
    </lineage>
</organism>
<feature type="transmembrane region" description="Helical" evidence="1">
    <location>
        <begin position="50"/>
        <end position="70"/>
    </location>
</feature>
<dbReference type="PANTHER" id="PTHR14136:SF17">
    <property type="entry name" value="BTB_POZ DOMAIN-CONTAINING PROTEIN KCTD9"/>
    <property type="match status" value="1"/>
</dbReference>
<evidence type="ECO:0000256" key="1">
    <source>
        <dbReference type="SAM" id="Phobius"/>
    </source>
</evidence>
<keyword evidence="3" id="KW-1185">Reference proteome</keyword>
<sequence>MFENAVGEFSPALVPLYARPQLLLWTSQFRGWRVAARVMLLGMMPKTRRVAFTVVLALAVVGYVLLLWRGPWWVDGAHLRSKNLQPADGVVITGFRTMLVALGVGAVAAVTLHYTHRNHVLALWQYEQVQKQFAHTQARDQEQAELTREGQVTERYVEAIKLLASKNLTERLGGIYALERIMNDSEKDHATVVEVLAAFVRQRAAAGDEEGPDEKNIKPDEDVQAALTVLGRRPIHGDGYSRINLRHTDLRGADLSDAKLDQVDLRNARLQRAHFARSSLRDTVFQGAALRKADFSFTHLNGAIFYQADMEETALWQADAENAVFSYANMERARLREAKLQGAAFLRTNLASAEFHNADLAHAILKDVDLSLSEGLRLQQLAKAVLSGVKNLPPSMSMEELEKAKGSLL</sequence>
<gene>
    <name evidence="2" type="ORF">SSQG_03869</name>
</gene>
<dbReference type="AlphaFoldDB" id="D9WZZ3"/>
<dbReference type="Pfam" id="PF00805">
    <property type="entry name" value="Pentapeptide"/>
    <property type="match status" value="3"/>
</dbReference>
<dbReference type="PANTHER" id="PTHR14136">
    <property type="entry name" value="BTB_POZ DOMAIN-CONTAINING PROTEIN KCTD9"/>
    <property type="match status" value="1"/>
</dbReference>
<dbReference type="EMBL" id="GG657757">
    <property type="protein sequence ID" value="EFL33351.1"/>
    <property type="molecule type" value="Genomic_DNA"/>
</dbReference>
<keyword evidence="1" id="KW-0812">Transmembrane</keyword>
<dbReference type="SUPFAM" id="SSF141571">
    <property type="entry name" value="Pentapeptide repeat-like"/>
    <property type="match status" value="1"/>
</dbReference>
<evidence type="ECO:0000313" key="3">
    <source>
        <dbReference type="Proteomes" id="UP000004184"/>
    </source>
</evidence>
<dbReference type="InterPro" id="IPR051082">
    <property type="entry name" value="Pentapeptide-BTB/POZ_domain"/>
</dbReference>
<dbReference type="Gene3D" id="2.160.20.80">
    <property type="entry name" value="E3 ubiquitin-protein ligase SopA"/>
    <property type="match status" value="1"/>
</dbReference>
<keyword evidence="1" id="KW-1133">Transmembrane helix</keyword>
<evidence type="ECO:0000313" key="2">
    <source>
        <dbReference type="EMBL" id="EFL33351.1"/>
    </source>
</evidence>
<feature type="transmembrane region" description="Helical" evidence="1">
    <location>
        <begin position="90"/>
        <end position="112"/>
    </location>
</feature>
<dbReference type="STRING" id="591159.SSQG_03869"/>
<accession>D9WZZ3</accession>
<reference evidence="3" key="1">
    <citation type="submission" date="2009-02" db="EMBL/GenBank/DDBJ databases">
        <title>Annotation of Streptomyces viridochromogenes strain DSM 40736.</title>
        <authorList>
            <consortium name="The Broad Institute Genome Sequencing Platform"/>
            <consortium name="Broad Institute Microbial Sequencing Center"/>
            <person name="Fischbach M."/>
            <person name="Godfrey P."/>
            <person name="Ward D."/>
            <person name="Young S."/>
            <person name="Zeng Q."/>
            <person name="Koehrsen M."/>
            <person name="Alvarado L."/>
            <person name="Berlin A.M."/>
            <person name="Bochicchio J."/>
            <person name="Borenstein D."/>
            <person name="Chapman S.B."/>
            <person name="Chen Z."/>
            <person name="Engels R."/>
            <person name="Freedman E."/>
            <person name="Gellesch M."/>
            <person name="Goldberg J."/>
            <person name="Griggs A."/>
            <person name="Gujja S."/>
            <person name="Heilman E.R."/>
            <person name="Heiman D.I."/>
            <person name="Hepburn T.A."/>
            <person name="Howarth C."/>
            <person name="Jen D."/>
            <person name="Larson L."/>
            <person name="Lewis B."/>
            <person name="Mehta T."/>
            <person name="Park D."/>
            <person name="Pearson M."/>
            <person name="Richards J."/>
            <person name="Roberts A."/>
            <person name="Saif S."/>
            <person name="Shea T.D."/>
            <person name="Shenoy N."/>
            <person name="Sisk P."/>
            <person name="Stolte C."/>
            <person name="Sykes S.N."/>
            <person name="Thomson T."/>
            <person name="Walk T."/>
            <person name="White J."/>
            <person name="Yandava C."/>
            <person name="Straight P."/>
            <person name="Clardy J."/>
            <person name="Hung D."/>
            <person name="Kolter R."/>
            <person name="Mekalanos J."/>
            <person name="Walker S."/>
            <person name="Walsh C.T."/>
            <person name="Wieland-Brown L.C."/>
            <person name="Haas B."/>
            <person name="Nusbaum C."/>
            <person name="Birren B."/>
        </authorList>
    </citation>
    <scope>NUCLEOTIDE SEQUENCE [LARGE SCALE GENOMIC DNA]</scope>
    <source>
        <strain evidence="3">DSM 40736 / JCM 4977 / BCRC 1201 / Tue 494</strain>
    </source>
</reference>
<proteinExistence type="predicted"/>
<dbReference type="InterPro" id="IPR001646">
    <property type="entry name" value="5peptide_repeat"/>
</dbReference>
<name>D9WZZ3_STRVT</name>
<keyword evidence="1" id="KW-0472">Membrane</keyword>
<dbReference type="Proteomes" id="UP000004184">
    <property type="component" value="Unassembled WGS sequence"/>
</dbReference>
<protein>
    <submittedName>
        <fullName evidence="2">Pentapeptide repeat-containing protein</fullName>
    </submittedName>
</protein>